<evidence type="ECO:0000259" key="2">
    <source>
        <dbReference type="PROSITE" id="PS50142"/>
    </source>
</evidence>
<dbReference type="STRING" id="118168.MC7420_5362"/>
<dbReference type="PROSITE" id="PS50142">
    <property type="entry name" value="RNASE_3_2"/>
    <property type="match status" value="2"/>
</dbReference>
<protein>
    <submittedName>
        <fullName evidence="3">RNase3 domain protein</fullName>
    </submittedName>
</protein>
<dbReference type="OrthoDB" id="517305at2"/>
<dbReference type="PANTHER" id="PTHR11207:SF0">
    <property type="entry name" value="RIBONUCLEASE 3"/>
    <property type="match status" value="1"/>
</dbReference>
<keyword evidence="1" id="KW-0694">RNA-binding</keyword>
<dbReference type="HOGENOM" id="CLU_876363_0_0_3"/>
<sequence>MEWNSESLENQIGIQFKHSDTLRLALMHRSYAEQIGESEQNNERLKFLGDAIVNLVITDYLYHNCPYLEVSNFKGLRDKLVEGQRLTKLWYQLGLGEGYPFLGLTQERHRLRLQNHNPFEEALIALVGAIHQDRGFSQARNWLVKQLIAPLLERHLKKIKERSSPNKQLRFLGDAVLKGIVADYLYGYLPNVKVGNLNDLFKELTSKDNQSNFINQITTEELTALNLGNEKVLGKSFKALLAAVYLNRSAENDKRGFAETENWFVERFVDQEQVLRKAIRLLMEDGRSQKWIVRHVMGYESKDYHAGRDRFNQVMEG</sequence>
<proteinExistence type="predicted"/>
<dbReference type="CDD" id="cd00593">
    <property type="entry name" value="RIBOc"/>
    <property type="match status" value="2"/>
</dbReference>
<feature type="domain" description="RNase III" evidence="2">
    <location>
        <begin position="155"/>
        <end position="249"/>
    </location>
</feature>
<organism evidence="3 4">
    <name type="scientific">Coleofasciculus chthonoplastes PCC 7420</name>
    <dbReference type="NCBI Taxonomy" id="118168"/>
    <lineage>
        <taxon>Bacteria</taxon>
        <taxon>Bacillati</taxon>
        <taxon>Cyanobacteriota</taxon>
        <taxon>Cyanophyceae</taxon>
        <taxon>Coleofasciculales</taxon>
        <taxon>Coleofasciculaceae</taxon>
        <taxon>Coleofasciculus</taxon>
    </lineage>
</organism>
<dbReference type="Proteomes" id="UP000003835">
    <property type="component" value="Unassembled WGS sequence"/>
</dbReference>
<dbReference type="EMBL" id="DS989847">
    <property type="protein sequence ID" value="EDX75928.1"/>
    <property type="molecule type" value="Genomic_DNA"/>
</dbReference>
<keyword evidence="4" id="KW-1185">Reference proteome</keyword>
<dbReference type="GO" id="GO:0004525">
    <property type="term" value="F:ribonuclease III activity"/>
    <property type="evidence" value="ECO:0007669"/>
    <property type="project" value="InterPro"/>
</dbReference>
<dbReference type="Pfam" id="PF00636">
    <property type="entry name" value="Ribonuclease_3"/>
    <property type="match status" value="1"/>
</dbReference>
<dbReference type="SUPFAM" id="SSF69065">
    <property type="entry name" value="RNase III domain-like"/>
    <property type="match status" value="2"/>
</dbReference>
<dbReference type="PANTHER" id="PTHR11207">
    <property type="entry name" value="RIBONUCLEASE III"/>
    <property type="match status" value="1"/>
</dbReference>
<dbReference type="SMART" id="SM00535">
    <property type="entry name" value="RIBOc"/>
    <property type="match status" value="2"/>
</dbReference>
<gene>
    <name evidence="3" type="ORF">MC7420_5362</name>
</gene>
<evidence type="ECO:0000256" key="1">
    <source>
        <dbReference type="ARBA" id="ARBA00022884"/>
    </source>
</evidence>
<accession>B4VPC8</accession>
<dbReference type="Pfam" id="PF14622">
    <property type="entry name" value="Ribonucleas_3_3"/>
    <property type="match status" value="1"/>
</dbReference>
<feature type="domain" description="RNase III" evidence="2">
    <location>
        <begin position="5"/>
        <end position="135"/>
    </location>
</feature>
<name>B4VPC8_9CYAN</name>
<reference evidence="3 4" key="1">
    <citation type="submission" date="2008-07" db="EMBL/GenBank/DDBJ databases">
        <authorList>
            <person name="Tandeau de Marsac N."/>
            <person name="Ferriera S."/>
            <person name="Johnson J."/>
            <person name="Kravitz S."/>
            <person name="Beeson K."/>
            <person name="Sutton G."/>
            <person name="Rogers Y.-H."/>
            <person name="Friedman R."/>
            <person name="Frazier M."/>
            <person name="Venter J.C."/>
        </authorList>
    </citation>
    <scope>NUCLEOTIDE SEQUENCE [LARGE SCALE GENOMIC DNA]</scope>
    <source>
        <strain evidence="3 4">PCC 7420</strain>
    </source>
</reference>
<dbReference type="GO" id="GO:0003723">
    <property type="term" value="F:RNA binding"/>
    <property type="evidence" value="ECO:0007669"/>
    <property type="project" value="UniProtKB-KW"/>
</dbReference>
<dbReference type="InterPro" id="IPR000999">
    <property type="entry name" value="RNase_III_dom"/>
</dbReference>
<evidence type="ECO:0000313" key="3">
    <source>
        <dbReference type="EMBL" id="EDX75928.1"/>
    </source>
</evidence>
<evidence type="ECO:0000313" key="4">
    <source>
        <dbReference type="Proteomes" id="UP000003835"/>
    </source>
</evidence>
<dbReference type="AlphaFoldDB" id="B4VPC8"/>
<dbReference type="Gene3D" id="1.10.1520.10">
    <property type="entry name" value="Ribonuclease III domain"/>
    <property type="match status" value="2"/>
</dbReference>
<dbReference type="eggNOG" id="COG0571">
    <property type="taxonomic scope" value="Bacteria"/>
</dbReference>
<dbReference type="InterPro" id="IPR036389">
    <property type="entry name" value="RNase_III_sf"/>
</dbReference>
<dbReference type="GO" id="GO:0006396">
    <property type="term" value="P:RNA processing"/>
    <property type="evidence" value="ECO:0007669"/>
    <property type="project" value="InterPro"/>
</dbReference>